<evidence type="ECO:0000256" key="7">
    <source>
        <dbReference type="SAM" id="Phobius"/>
    </source>
</evidence>
<dbReference type="InterPro" id="IPR050277">
    <property type="entry name" value="Sodium:Solute_Symporter"/>
</dbReference>
<feature type="transmembrane region" description="Helical" evidence="7">
    <location>
        <begin position="198"/>
        <end position="225"/>
    </location>
</feature>
<dbReference type="AlphaFoldDB" id="A0A2V1EA07"/>
<organism evidence="8 9">
    <name type="scientific">Periconia macrospinosa</name>
    <dbReference type="NCBI Taxonomy" id="97972"/>
    <lineage>
        <taxon>Eukaryota</taxon>
        <taxon>Fungi</taxon>
        <taxon>Dikarya</taxon>
        <taxon>Ascomycota</taxon>
        <taxon>Pezizomycotina</taxon>
        <taxon>Dothideomycetes</taxon>
        <taxon>Pleosporomycetidae</taxon>
        <taxon>Pleosporales</taxon>
        <taxon>Massarineae</taxon>
        <taxon>Periconiaceae</taxon>
        <taxon>Periconia</taxon>
    </lineage>
</organism>
<sequence>MFASVVLCLESVSRVEGLVVYALSSSLPLLVFGFLGPIIRRKCPEGFVLTEWTRQRYGSIGGLFLSICTLITMFLYMVAELSALQQIVNALTGLNGLPVVIVQCVITTIYTSLGGFKVSFFTDNIQGAMVIGLIIIGVISVGVETKIDRSLIDQSGYLEASLLGWQLIYILPVAILTNDFFLSGFWMRTFAARTDKDLWIGVSIASFVVCVILTLVGVGGLLAAWSGAWSMDDAENGYLAFFLLLGQLPGWVVGIVLVMVVSLSTAAFDSFQSAIISTGSNDLFRNKLNIWVIRALVVALIIPVVIVALKSPDILQIFLISDLVSASVVPCLVIGLSDRFYWWRGFDFVVGGLGGIFTIFLFGLVYYDGNADLASKLLLLENGLYAEDWSAFGAFVAAPIGGLLWGFGACGLRLATLYVLSRVKGHRFDALDRPILHTRFPDSSDDREAEGLPMRIVWRARILTN</sequence>
<dbReference type="OrthoDB" id="6132759at2759"/>
<dbReference type="GO" id="GO:0005886">
    <property type="term" value="C:plasma membrane"/>
    <property type="evidence" value="ECO:0007669"/>
    <property type="project" value="TreeGrafter"/>
</dbReference>
<comment type="similarity">
    <text evidence="2">Belongs to the sodium:solute symporter (SSF) (TC 2.A.21) family.</text>
</comment>
<feature type="transmembrane region" description="Helical" evidence="7">
    <location>
        <begin position="91"/>
        <end position="113"/>
    </location>
</feature>
<evidence type="ECO:0000256" key="1">
    <source>
        <dbReference type="ARBA" id="ARBA00004141"/>
    </source>
</evidence>
<evidence type="ECO:0000256" key="4">
    <source>
        <dbReference type="ARBA" id="ARBA00022692"/>
    </source>
</evidence>
<keyword evidence="3" id="KW-0813">Transport</keyword>
<evidence type="ECO:0000313" key="8">
    <source>
        <dbReference type="EMBL" id="PVI06474.1"/>
    </source>
</evidence>
<gene>
    <name evidence="8" type="ORF">DM02DRAFT_714996</name>
</gene>
<keyword evidence="9" id="KW-1185">Reference proteome</keyword>
<feature type="transmembrane region" description="Helical" evidence="7">
    <location>
        <begin position="288"/>
        <end position="309"/>
    </location>
</feature>
<dbReference type="InterPro" id="IPR001734">
    <property type="entry name" value="Na/solute_symporter"/>
</dbReference>
<dbReference type="Gene3D" id="1.20.1730.10">
    <property type="entry name" value="Sodium/glucose cotransporter"/>
    <property type="match status" value="1"/>
</dbReference>
<reference evidence="8 9" key="1">
    <citation type="journal article" date="2018" name="Sci. Rep.">
        <title>Comparative genomics provides insights into the lifestyle and reveals functional heterogeneity of dark septate endophytic fungi.</title>
        <authorList>
            <person name="Knapp D.G."/>
            <person name="Nemeth J.B."/>
            <person name="Barry K."/>
            <person name="Hainaut M."/>
            <person name="Henrissat B."/>
            <person name="Johnson J."/>
            <person name="Kuo A."/>
            <person name="Lim J.H.P."/>
            <person name="Lipzen A."/>
            <person name="Nolan M."/>
            <person name="Ohm R.A."/>
            <person name="Tamas L."/>
            <person name="Grigoriev I.V."/>
            <person name="Spatafora J.W."/>
            <person name="Nagy L.G."/>
            <person name="Kovacs G.M."/>
        </authorList>
    </citation>
    <scope>NUCLEOTIDE SEQUENCE [LARGE SCALE GENOMIC DNA]</scope>
    <source>
        <strain evidence="8 9">DSE2036</strain>
    </source>
</reference>
<dbReference type="Proteomes" id="UP000244855">
    <property type="component" value="Unassembled WGS sequence"/>
</dbReference>
<dbReference type="PROSITE" id="PS50283">
    <property type="entry name" value="NA_SOLUT_SYMP_3"/>
    <property type="match status" value="1"/>
</dbReference>
<evidence type="ECO:0000256" key="2">
    <source>
        <dbReference type="ARBA" id="ARBA00006434"/>
    </source>
</evidence>
<evidence type="ECO:0008006" key="10">
    <source>
        <dbReference type="Google" id="ProtNLM"/>
    </source>
</evidence>
<feature type="transmembrane region" description="Helical" evidence="7">
    <location>
        <begin position="163"/>
        <end position="186"/>
    </location>
</feature>
<feature type="transmembrane region" description="Helical" evidence="7">
    <location>
        <begin position="237"/>
        <end position="268"/>
    </location>
</feature>
<keyword evidence="5 7" id="KW-1133">Transmembrane helix</keyword>
<feature type="transmembrane region" description="Helical" evidence="7">
    <location>
        <begin position="389"/>
        <end position="420"/>
    </location>
</feature>
<evidence type="ECO:0000256" key="3">
    <source>
        <dbReference type="ARBA" id="ARBA00022448"/>
    </source>
</evidence>
<feature type="transmembrane region" description="Helical" evidence="7">
    <location>
        <begin position="348"/>
        <end position="369"/>
    </location>
</feature>
<dbReference type="InterPro" id="IPR038377">
    <property type="entry name" value="Na/Glc_symporter_sf"/>
</dbReference>
<feature type="transmembrane region" description="Helical" evidence="7">
    <location>
        <begin position="20"/>
        <end position="39"/>
    </location>
</feature>
<keyword evidence="4 7" id="KW-0812">Transmembrane</keyword>
<dbReference type="STRING" id="97972.A0A2V1EA07"/>
<feature type="transmembrane region" description="Helical" evidence="7">
    <location>
        <begin position="315"/>
        <end position="336"/>
    </location>
</feature>
<accession>A0A2V1EA07</accession>
<dbReference type="PANTHER" id="PTHR48086:SF10">
    <property type="entry name" value="AGR155CP"/>
    <property type="match status" value="1"/>
</dbReference>
<dbReference type="EMBL" id="KZ805308">
    <property type="protein sequence ID" value="PVI06474.1"/>
    <property type="molecule type" value="Genomic_DNA"/>
</dbReference>
<dbReference type="GO" id="GO:0015606">
    <property type="term" value="F:spermidine transmembrane transporter activity"/>
    <property type="evidence" value="ECO:0007669"/>
    <property type="project" value="TreeGrafter"/>
</dbReference>
<proteinExistence type="inferred from homology"/>
<dbReference type="PANTHER" id="PTHR48086">
    <property type="entry name" value="SODIUM/PROLINE SYMPORTER-RELATED"/>
    <property type="match status" value="1"/>
</dbReference>
<evidence type="ECO:0000256" key="6">
    <source>
        <dbReference type="ARBA" id="ARBA00023136"/>
    </source>
</evidence>
<name>A0A2V1EA07_9PLEO</name>
<evidence type="ECO:0000256" key="5">
    <source>
        <dbReference type="ARBA" id="ARBA00022989"/>
    </source>
</evidence>
<protein>
    <recommendedName>
        <fullName evidence="10">Urea transporter</fullName>
    </recommendedName>
</protein>
<keyword evidence="6 7" id="KW-0472">Membrane</keyword>
<comment type="subcellular location">
    <subcellularLocation>
        <location evidence="1">Membrane</location>
        <topology evidence="1">Multi-pass membrane protein</topology>
    </subcellularLocation>
</comment>
<feature type="transmembrane region" description="Helical" evidence="7">
    <location>
        <begin position="125"/>
        <end position="143"/>
    </location>
</feature>
<feature type="transmembrane region" description="Helical" evidence="7">
    <location>
        <begin position="60"/>
        <end position="79"/>
    </location>
</feature>
<evidence type="ECO:0000313" key="9">
    <source>
        <dbReference type="Proteomes" id="UP000244855"/>
    </source>
</evidence>